<dbReference type="EMBL" id="HACA01033443">
    <property type="protein sequence ID" value="CDW50804.1"/>
    <property type="molecule type" value="Transcribed_RNA"/>
</dbReference>
<proteinExistence type="predicted"/>
<dbReference type="AlphaFoldDB" id="A0A0K2VK22"/>
<protein>
    <submittedName>
        <fullName evidence="1">Uncharacterized protein</fullName>
    </submittedName>
</protein>
<accession>A0A0K2VK22</accession>
<sequence length="44" mass="5176">SSFYKVGLRPHTIYVFTNFLTKFTVDRSQTNNQQRGAFKLETYA</sequence>
<evidence type="ECO:0000313" key="1">
    <source>
        <dbReference type="EMBL" id="CDW50804.1"/>
    </source>
</evidence>
<reference evidence="1" key="1">
    <citation type="submission" date="2014-05" db="EMBL/GenBank/DDBJ databases">
        <authorList>
            <person name="Chronopoulou M."/>
        </authorList>
    </citation>
    <scope>NUCLEOTIDE SEQUENCE</scope>
    <source>
        <tissue evidence="1">Whole organism</tissue>
    </source>
</reference>
<name>A0A0K2VK22_LEPSM</name>
<organism evidence="1">
    <name type="scientific">Lepeophtheirus salmonis</name>
    <name type="common">Salmon louse</name>
    <name type="synonym">Caligus salmonis</name>
    <dbReference type="NCBI Taxonomy" id="72036"/>
    <lineage>
        <taxon>Eukaryota</taxon>
        <taxon>Metazoa</taxon>
        <taxon>Ecdysozoa</taxon>
        <taxon>Arthropoda</taxon>
        <taxon>Crustacea</taxon>
        <taxon>Multicrustacea</taxon>
        <taxon>Hexanauplia</taxon>
        <taxon>Copepoda</taxon>
        <taxon>Siphonostomatoida</taxon>
        <taxon>Caligidae</taxon>
        <taxon>Lepeophtheirus</taxon>
    </lineage>
</organism>
<feature type="non-terminal residue" evidence="1">
    <location>
        <position position="1"/>
    </location>
</feature>